<evidence type="ECO:0000256" key="1">
    <source>
        <dbReference type="ARBA" id="ARBA00006642"/>
    </source>
</evidence>
<dbReference type="AlphaFoldDB" id="A0A0E2LR64"/>
<dbReference type="HOGENOM" id="CLU_047479_1_0_10"/>
<dbReference type="CDD" id="cd02274">
    <property type="entry name" value="DHDPR_N"/>
    <property type="match status" value="1"/>
</dbReference>
<name>A0A0E2LR64_PORGN</name>
<keyword evidence="5" id="KW-0560">Oxidoreductase</keyword>
<comment type="pathway">
    <text evidence="8">Amino-acid biosynthesis; L-lysine biosynthesis via DAP pathway; (S)-tetrahydrodipicolinate from L-aspartate: step 4/4.</text>
</comment>
<dbReference type="SUPFAM" id="SSF51735">
    <property type="entry name" value="NAD(P)-binding Rossmann-fold domains"/>
    <property type="match status" value="1"/>
</dbReference>
<dbReference type="PANTHER" id="PTHR20836">
    <property type="entry name" value="DIHYDRODIPICOLINATE REDUCTASE"/>
    <property type="match status" value="1"/>
</dbReference>
<reference evidence="15 16" key="1">
    <citation type="submission" date="2013-06" db="EMBL/GenBank/DDBJ databases">
        <authorList>
            <person name="Weinstock G."/>
            <person name="Sodergren E."/>
            <person name="Lobos E.A."/>
            <person name="Fulton L."/>
            <person name="Fulton R."/>
            <person name="Courtney L."/>
            <person name="Fronick C."/>
            <person name="O'Laughlin M."/>
            <person name="Godfrey J."/>
            <person name="Wilson R.M."/>
            <person name="Miner T."/>
            <person name="Farmer C."/>
            <person name="Delehaunty K."/>
            <person name="Cordes M."/>
            <person name="Minx P."/>
            <person name="Tomlinson C."/>
            <person name="Chen J."/>
            <person name="Wollam A."/>
            <person name="Pepin K.H."/>
            <person name="Bhonagiri V."/>
            <person name="Zhang X."/>
            <person name="Warren W."/>
            <person name="Mitreva M."/>
            <person name="Mardis E.R."/>
            <person name="Wilson R.K."/>
        </authorList>
    </citation>
    <scope>NUCLEOTIDE SEQUENCE [LARGE SCALE GENOMIC DNA]</scope>
    <source>
        <strain evidence="15 16">F0570</strain>
    </source>
</reference>
<evidence type="ECO:0000256" key="11">
    <source>
        <dbReference type="ARBA" id="ARBA00049396"/>
    </source>
</evidence>
<evidence type="ECO:0000259" key="13">
    <source>
        <dbReference type="Pfam" id="PF01113"/>
    </source>
</evidence>
<dbReference type="InterPro" id="IPR036291">
    <property type="entry name" value="NAD(P)-bd_dom_sf"/>
</dbReference>
<dbReference type="GO" id="GO:0008839">
    <property type="term" value="F:4-hydroxy-tetrahydrodipicolinate reductase"/>
    <property type="evidence" value="ECO:0007669"/>
    <property type="project" value="UniProtKB-UniRule"/>
</dbReference>
<evidence type="ECO:0000313" key="15">
    <source>
        <dbReference type="EMBL" id="ERJ67024.1"/>
    </source>
</evidence>
<keyword evidence="4" id="KW-0220">Diaminopimelate biosynthesis</keyword>
<evidence type="ECO:0000256" key="2">
    <source>
        <dbReference type="ARBA" id="ARBA00022605"/>
    </source>
</evidence>
<evidence type="ECO:0000256" key="3">
    <source>
        <dbReference type="ARBA" id="ARBA00022857"/>
    </source>
</evidence>
<dbReference type="NCBIfam" id="TIGR00036">
    <property type="entry name" value="dapB"/>
    <property type="match status" value="1"/>
</dbReference>
<evidence type="ECO:0000256" key="7">
    <source>
        <dbReference type="ARBA" id="ARBA00023154"/>
    </source>
</evidence>
<dbReference type="EMBL" id="AWUW01000063">
    <property type="protein sequence ID" value="ERJ67024.1"/>
    <property type="molecule type" value="Genomic_DNA"/>
</dbReference>
<feature type="domain" description="Dihydrodipicolinate reductase N-terminal" evidence="13">
    <location>
        <begin position="17"/>
        <end position="119"/>
    </location>
</feature>
<dbReference type="Proteomes" id="UP000016630">
    <property type="component" value="Unassembled WGS sequence"/>
</dbReference>
<dbReference type="GO" id="GO:0005829">
    <property type="term" value="C:cytosol"/>
    <property type="evidence" value="ECO:0007669"/>
    <property type="project" value="TreeGrafter"/>
</dbReference>
<dbReference type="GO" id="GO:0019877">
    <property type="term" value="P:diaminopimelate biosynthetic process"/>
    <property type="evidence" value="ECO:0007669"/>
    <property type="project" value="UniProtKB-KW"/>
</dbReference>
<dbReference type="SUPFAM" id="SSF55347">
    <property type="entry name" value="Glyceraldehyde-3-phosphate dehydrogenase-like, C-terminal domain"/>
    <property type="match status" value="1"/>
</dbReference>
<dbReference type="Pfam" id="PF05173">
    <property type="entry name" value="DapB_C"/>
    <property type="match status" value="1"/>
</dbReference>
<evidence type="ECO:0000256" key="4">
    <source>
        <dbReference type="ARBA" id="ARBA00022915"/>
    </source>
</evidence>
<sequence length="254" mass="28199">MALAAGYGSFFQEENPMKIVLIGYGKMGHVIERIACSRGHEVVLTIDAGEEDRFDSIAFRSADVAIEFTRPDAAYANCSRCMDKSVPVVCGTTGWTERLPELEERCRREGKTLFWASNFSIGVNLFFSLSRMFARLMSRHDQYRPHLTEIHHVHKLDAPSGTAIILAEGLIAESPSLDAWRLTETPEENELPITSIREGEVPGTHSISYTSEVDRLTICHEAFGREGFALGAVLAAEYAATHKGFLTMNDLISL</sequence>
<dbReference type="PATRIC" id="fig|1227271.3.peg.776"/>
<evidence type="ECO:0000256" key="12">
    <source>
        <dbReference type="NCBIfam" id="TIGR00036"/>
    </source>
</evidence>
<feature type="domain" description="Dihydrodipicolinate reductase C-terminal" evidence="14">
    <location>
        <begin position="122"/>
        <end position="251"/>
    </location>
</feature>
<evidence type="ECO:0000256" key="5">
    <source>
        <dbReference type="ARBA" id="ARBA00023002"/>
    </source>
</evidence>
<dbReference type="InterPro" id="IPR000846">
    <property type="entry name" value="DapB_N"/>
</dbReference>
<comment type="caution">
    <text evidence="15">The sequence shown here is derived from an EMBL/GenBank/DDBJ whole genome shotgun (WGS) entry which is preliminary data.</text>
</comment>
<comment type="catalytic activity">
    <reaction evidence="11">
        <text>(S)-2,3,4,5-tetrahydrodipicolinate + NAD(+) + H2O = (2S,4S)-4-hydroxy-2,3,4,5-tetrahydrodipicolinate + NADH + H(+)</text>
        <dbReference type="Rhea" id="RHEA:35323"/>
        <dbReference type="ChEBI" id="CHEBI:15377"/>
        <dbReference type="ChEBI" id="CHEBI:15378"/>
        <dbReference type="ChEBI" id="CHEBI:16845"/>
        <dbReference type="ChEBI" id="CHEBI:57540"/>
        <dbReference type="ChEBI" id="CHEBI:57945"/>
        <dbReference type="ChEBI" id="CHEBI:67139"/>
        <dbReference type="EC" id="1.17.1.8"/>
    </reaction>
</comment>
<dbReference type="Gene3D" id="3.40.50.720">
    <property type="entry name" value="NAD(P)-binding Rossmann-like Domain"/>
    <property type="match status" value="1"/>
</dbReference>
<keyword evidence="2" id="KW-0028">Amino-acid biosynthesis</keyword>
<dbReference type="GO" id="GO:0009089">
    <property type="term" value="P:lysine biosynthetic process via diaminopimelate"/>
    <property type="evidence" value="ECO:0007669"/>
    <property type="project" value="UniProtKB-UniRule"/>
</dbReference>
<evidence type="ECO:0000256" key="10">
    <source>
        <dbReference type="ARBA" id="ARBA00049080"/>
    </source>
</evidence>
<dbReference type="PANTHER" id="PTHR20836:SF0">
    <property type="entry name" value="4-HYDROXY-TETRAHYDRODIPICOLINATE REDUCTASE 1, CHLOROPLASTIC-RELATED"/>
    <property type="match status" value="1"/>
</dbReference>
<keyword evidence="7" id="KW-0457">Lysine biosynthesis</keyword>
<evidence type="ECO:0000256" key="6">
    <source>
        <dbReference type="ARBA" id="ARBA00023027"/>
    </source>
</evidence>
<proteinExistence type="inferred from homology"/>
<dbReference type="PIRSF" id="PIRSF000161">
    <property type="entry name" value="DHPR"/>
    <property type="match status" value="1"/>
</dbReference>
<accession>A0A0E2LR64</accession>
<evidence type="ECO:0000256" key="8">
    <source>
        <dbReference type="ARBA" id="ARBA00037922"/>
    </source>
</evidence>
<keyword evidence="3" id="KW-0521">NADP</keyword>
<keyword evidence="6" id="KW-0520">NAD</keyword>
<comment type="similarity">
    <text evidence="1">Belongs to the DapB family.</text>
</comment>
<dbReference type="InterPro" id="IPR023940">
    <property type="entry name" value="DHDPR_bac"/>
</dbReference>
<dbReference type="Gene3D" id="3.30.360.10">
    <property type="entry name" value="Dihydrodipicolinate Reductase, domain 2"/>
    <property type="match status" value="1"/>
</dbReference>
<protein>
    <recommendedName>
        <fullName evidence="9 12">4-hydroxy-tetrahydrodipicolinate reductase</fullName>
        <ecNumber evidence="9 12">1.17.1.8</ecNumber>
    </recommendedName>
</protein>
<evidence type="ECO:0000256" key="9">
    <source>
        <dbReference type="ARBA" id="ARBA00038983"/>
    </source>
</evidence>
<comment type="catalytic activity">
    <reaction evidence="10">
        <text>(S)-2,3,4,5-tetrahydrodipicolinate + NADP(+) + H2O = (2S,4S)-4-hydroxy-2,3,4,5-tetrahydrodipicolinate + NADPH + H(+)</text>
        <dbReference type="Rhea" id="RHEA:35331"/>
        <dbReference type="ChEBI" id="CHEBI:15377"/>
        <dbReference type="ChEBI" id="CHEBI:15378"/>
        <dbReference type="ChEBI" id="CHEBI:16845"/>
        <dbReference type="ChEBI" id="CHEBI:57783"/>
        <dbReference type="ChEBI" id="CHEBI:58349"/>
        <dbReference type="ChEBI" id="CHEBI:67139"/>
        <dbReference type="EC" id="1.17.1.8"/>
    </reaction>
</comment>
<evidence type="ECO:0000313" key="16">
    <source>
        <dbReference type="Proteomes" id="UP000016630"/>
    </source>
</evidence>
<evidence type="ECO:0000259" key="14">
    <source>
        <dbReference type="Pfam" id="PF05173"/>
    </source>
</evidence>
<organism evidence="15 16">
    <name type="scientific">Porphyromonas gingivalis F0570</name>
    <dbReference type="NCBI Taxonomy" id="1227271"/>
    <lineage>
        <taxon>Bacteria</taxon>
        <taxon>Pseudomonadati</taxon>
        <taxon>Bacteroidota</taxon>
        <taxon>Bacteroidia</taxon>
        <taxon>Bacteroidales</taxon>
        <taxon>Porphyromonadaceae</taxon>
        <taxon>Porphyromonas</taxon>
    </lineage>
</organism>
<dbReference type="InterPro" id="IPR022663">
    <property type="entry name" value="DapB_C"/>
</dbReference>
<gene>
    <name evidence="15" type="ORF">HMPREF1555_00890</name>
</gene>
<dbReference type="EC" id="1.17.1.8" evidence="9 12"/>
<dbReference type="Pfam" id="PF01113">
    <property type="entry name" value="DapB_N"/>
    <property type="match status" value="1"/>
</dbReference>